<dbReference type="RefSeq" id="WP_377514385.1">
    <property type="nucleotide sequence ID" value="NZ_JBHSQS010000015.1"/>
</dbReference>
<organism evidence="1 2">
    <name type="scientific">Micromonospora vulcania</name>
    <dbReference type="NCBI Taxonomy" id="1441873"/>
    <lineage>
        <taxon>Bacteria</taxon>
        <taxon>Bacillati</taxon>
        <taxon>Actinomycetota</taxon>
        <taxon>Actinomycetes</taxon>
        <taxon>Micromonosporales</taxon>
        <taxon>Micromonosporaceae</taxon>
        <taxon>Micromonospora</taxon>
    </lineage>
</organism>
<name>A0ABW1H989_9ACTN</name>
<evidence type="ECO:0000313" key="1">
    <source>
        <dbReference type="EMBL" id="MFC5926179.1"/>
    </source>
</evidence>
<sequence>MASIEQVKAALAQAAEQGNTTTSQIRAAIEGTDQVLARLRAVSAGTGHPALSEAISRAEQSKQRLIEAATTLQGSTAAARQYISILG</sequence>
<keyword evidence="2" id="KW-1185">Reference proteome</keyword>
<dbReference type="Proteomes" id="UP001596226">
    <property type="component" value="Unassembled WGS sequence"/>
</dbReference>
<gene>
    <name evidence="1" type="ORF">ACFQGL_22855</name>
</gene>
<evidence type="ECO:0000313" key="2">
    <source>
        <dbReference type="Proteomes" id="UP001596226"/>
    </source>
</evidence>
<dbReference type="EMBL" id="JBHSQS010000015">
    <property type="protein sequence ID" value="MFC5926179.1"/>
    <property type="molecule type" value="Genomic_DNA"/>
</dbReference>
<accession>A0ABW1H989</accession>
<protein>
    <submittedName>
        <fullName evidence="1">Uncharacterized protein</fullName>
    </submittedName>
</protein>
<comment type="caution">
    <text evidence="1">The sequence shown here is derived from an EMBL/GenBank/DDBJ whole genome shotgun (WGS) entry which is preliminary data.</text>
</comment>
<reference evidence="2" key="1">
    <citation type="journal article" date="2019" name="Int. J. Syst. Evol. Microbiol.">
        <title>The Global Catalogue of Microorganisms (GCM) 10K type strain sequencing project: providing services to taxonomists for standard genome sequencing and annotation.</title>
        <authorList>
            <consortium name="The Broad Institute Genomics Platform"/>
            <consortium name="The Broad Institute Genome Sequencing Center for Infectious Disease"/>
            <person name="Wu L."/>
            <person name="Ma J."/>
        </authorList>
    </citation>
    <scope>NUCLEOTIDE SEQUENCE [LARGE SCALE GENOMIC DNA]</scope>
    <source>
        <strain evidence="2">CGMCC 4.7144</strain>
    </source>
</reference>
<proteinExistence type="predicted"/>